<proteinExistence type="inferred from homology"/>
<organism evidence="3 4">
    <name type="scientific">Aureibaculum marinum</name>
    <dbReference type="NCBI Taxonomy" id="2487930"/>
    <lineage>
        <taxon>Bacteria</taxon>
        <taxon>Pseudomonadati</taxon>
        <taxon>Bacteroidota</taxon>
        <taxon>Flavobacteriia</taxon>
        <taxon>Flavobacteriales</taxon>
        <taxon>Flavobacteriaceae</taxon>
        <taxon>Aureibaculum</taxon>
    </lineage>
</organism>
<evidence type="ECO:0000313" key="4">
    <source>
        <dbReference type="Proteomes" id="UP000270856"/>
    </source>
</evidence>
<dbReference type="InterPro" id="IPR012676">
    <property type="entry name" value="TGS-like"/>
</dbReference>
<accession>A0A3N4N5X2</accession>
<dbReference type="SMART" id="SM00471">
    <property type="entry name" value="HDc"/>
    <property type="match status" value="1"/>
</dbReference>
<dbReference type="SUPFAM" id="SSF81271">
    <property type="entry name" value="TGS-like"/>
    <property type="match status" value="1"/>
</dbReference>
<dbReference type="GO" id="GO:0016787">
    <property type="term" value="F:hydrolase activity"/>
    <property type="evidence" value="ECO:0007669"/>
    <property type="project" value="UniProtKB-KW"/>
</dbReference>
<dbReference type="EMBL" id="RPFJ01000098">
    <property type="protein sequence ID" value="RPD90755.1"/>
    <property type="molecule type" value="Genomic_DNA"/>
</dbReference>
<dbReference type="NCBIfam" id="TIGR00691">
    <property type="entry name" value="spoT_relA"/>
    <property type="match status" value="1"/>
</dbReference>
<dbReference type="Proteomes" id="UP000270856">
    <property type="component" value="Unassembled WGS sequence"/>
</dbReference>
<dbReference type="GO" id="GO:0005886">
    <property type="term" value="C:plasma membrane"/>
    <property type="evidence" value="ECO:0007669"/>
    <property type="project" value="TreeGrafter"/>
</dbReference>
<dbReference type="InterPro" id="IPR002912">
    <property type="entry name" value="ACT_dom"/>
</dbReference>
<dbReference type="CDD" id="cd00077">
    <property type="entry name" value="HDc"/>
    <property type="match status" value="1"/>
</dbReference>
<dbReference type="PANTHER" id="PTHR21262">
    <property type="entry name" value="GUANOSINE-3',5'-BIS DIPHOSPHATE 3'-PYROPHOSPHOHYDROLASE"/>
    <property type="match status" value="1"/>
</dbReference>
<dbReference type="OrthoDB" id="9805041at2"/>
<dbReference type="AlphaFoldDB" id="A0A3N4N5X2"/>
<dbReference type="SMART" id="SM00954">
    <property type="entry name" value="RelA_SpoT"/>
    <property type="match status" value="1"/>
</dbReference>
<dbReference type="InterPro" id="IPR033655">
    <property type="entry name" value="TGS_RelA/SpoT"/>
</dbReference>
<dbReference type="CDD" id="cd05399">
    <property type="entry name" value="NT_Rel-Spo_like"/>
    <property type="match status" value="1"/>
</dbReference>
<evidence type="ECO:0000313" key="3">
    <source>
        <dbReference type="EMBL" id="RPD90755.1"/>
    </source>
</evidence>
<comment type="caution">
    <text evidence="3">The sequence shown here is derived from an EMBL/GenBank/DDBJ whole genome shotgun (WGS) entry which is preliminary data.</text>
</comment>
<reference evidence="3 4" key="1">
    <citation type="submission" date="2018-11" db="EMBL/GenBank/DDBJ databases">
        <title>Aureibaculum marinum gen. nov., sp. nov., a member of the family Flavobacteriaceae isolated from the Bohai Sea.</title>
        <authorList>
            <person name="Ji X."/>
        </authorList>
    </citation>
    <scope>NUCLEOTIDE SEQUENCE [LARGE SCALE GENOMIC DNA]</scope>
    <source>
        <strain evidence="3 4">BH-SD17</strain>
    </source>
</reference>
<dbReference type="InterPro" id="IPR012675">
    <property type="entry name" value="Beta-grasp_dom_sf"/>
</dbReference>
<sequence>MAYTATLEDENKEIARRYKDMLKSTYQHLSKEDKERIRKAFDVAVDAHKDQRRKSGEPYIYHPIAVASIVANEIGLGATSIMCALLHDVVEDSDDYTFEDIEGLFGETVAKIVNGLTKISRLNKDQEVSIQAENFRKMLLTLNDDVRVILIKIADRLHNMQTMDSMPHHKQIKISSETLYIYAPLAHRLGLYNIKTELEDLGLKYTEPEVYNDILTKITESKEQQEEYIRTFTESVEKALDKENFDYVIKGRPKSIYSIRKKMLNQGVSFDEIYDKFAIRIIYSSNLEDEKFNAWKIYSIITDSFNPNPNRLRDWISQPKSTGYESLHITVMGPKGRWIEVQIRSTRMDEIAEKGYAAHFKYKHGNEKESGLENWLNKLKETLENPDVNAVDFVEQFKLNLYSKEIYVFTPQGDIKSLPKGATPLDFAFAIHTDVGMTCRGAKVNNKLVPLSHTLNSGDQVQIITSINQKPKLSWLDFAQTARAKSKIKAALKEDQKLVADDGKEILKRKLRHLKVPFNEKTINELVSYFKLKTSHDLFYRFGNGAIDNQQLKNFVSQRSNAIYKFFKNTIKRSEKKTVDTKSEELTDKFDLLVFGKDEEKLEYKLAQCCNPIPGDKVFGFVTVSDGIKVHKQNCPNAISMQSQFAYRVITAKWIDSTQQEYKVQLKLTGIDHLGLVNEVTQIISSNMNVNIYNINISGGQSVFSGYITVGIKNNEQLKKLMEKLKKIDGIDKIQRLNN</sequence>
<dbReference type="GO" id="GO:0015969">
    <property type="term" value="P:guanosine tetraphosphate metabolic process"/>
    <property type="evidence" value="ECO:0007669"/>
    <property type="project" value="InterPro"/>
</dbReference>
<dbReference type="Pfam" id="PF13328">
    <property type="entry name" value="HD_4"/>
    <property type="match status" value="1"/>
</dbReference>
<dbReference type="CDD" id="cd01668">
    <property type="entry name" value="TGS_RSH"/>
    <property type="match status" value="1"/>
</dbReference>
<dbReference type="SUPFAM" id="SSF81301">
    <property type="entry name" value="Nucleotidyltransferase"/>
    <property type="match status" value="1"/>
</dbReference>
<dbReference type="InterPro" id="IPR007685">
    <property type="entry name" value="RelA_SpoT"/>
</dbReference>
<dbReference type="Gene3D" id="3.30.70.260">
    <property type="match status" value="1"/>
</dbReference>
<dbReference type="InterPro" id="IPR003607">
    <property type="entry name" value="HD/PDEase_dom"/>
</dbReference>
<dbReference type="Pfam" id="PF04607">
    <property type="entry name" value="RelA_SpoT"/>
    <property type="match status" value="1"/>
</dbReference>
<keyword evidence="4" id="KW-1185">Reference proteome</keyword>
<dbReference type="InterPro" id="IPR045865">
    <property type="entry name" value="ACT-like_dom_sf"/>
</dbReference>
<evidence type="ECO:0000256" key="1">
    <source>
        <dbReference type="RuleBase" id="RU003847"/>
    </source>
</evidence>
<dbReference type="Gene3D" id="3.10.20.30">
    <property type="match status" value="1"/>
</dbReference>
<dbReference type="InterPro" id="IPR004811">
    <property type="entry name" value="RelA/Spo_fam"/>
</dbReference>
<dbReference type="Gene3D" id="3.30.460.10">
    <property type="entry name" value="Beta Polymerase, domain 2"/>
    <property type="match status" value="1"/>
</dbReference>
<dbReference type="SUPFAM" id="SSF109604">
    <property type="entry name" value="HD-domain/PDEase-like"/>
    <property type="match status" value="1"/>
</dbReference>
<dbReference type="Pfam" id="PF19296">
    <property type="entry name" value="RelA_AH_RIS"/>
    <property type="match status" value="1"/>
</dbReference>
<gene>
    <name evidence="3" type="ORF">EGM88_15505</name>
</gene>
<dbReference type="SUPFAM" id="SSF55021">
    <property type="entry name" value="ACT-like"/>
    <property type="match status" value="1"/>
</dbReference>
<dbReference type="PROSITE" id="PS51880">
    <property type="entry name" value="TGS"/>
    <property type="match status" value="1"/>
</dbReference>
<dbReference type="FunFam" id="3.10.20.30:FF:000002">
    <property type="entry name" value="GTP pyrophosphokinase (RelA/SpoT)"/>
    <property type="match status" value="1"/>
</dbReference>
<dbReference type="Gene3D" id="1.10.3210.10">
    <property type="entry name" value="Hypothetical protein af1432"/>
    <property type="match status" value="1"/>
</dbReference>
<dbReference type="Pfam" id="PF13291">
    <property type="entry name" value="ACT_4"/>
    <property type="match status" value="1"/>
</dbReference>
<dbReference type="InterPro" id="IPR043519">
    <property type="entry name" value="NT_sf"/>
</dbReference>
<dbReference type="InterPro" id="IPR004095">
    <property type="entry name" value="TGS"/>
</dbReference>
<dbReference type="FunFam" id="1.10.3210.10:FF:000001">
    <property type="entry name" value="GTP pyrophosphokinase RelA"/>
    <property type="match status" value="1"/>
</dbReference>
<name>A0A3N4N5X2_9FLAO</name>
<comment type="similarity">
    <text evidence="1">Belongs to the relA/spoT family.</text>
</comment>
<dbReference type="Pfam" id="PF02824">
    <property type="entry name" value="TGS"/>
    <property type="match status" value="1"/>
</dbReference>
<comment type="function">
    <text evidence="1">In eubacteria ppGpp (guanosine 3'-diphosphate 5'-diphosphate) is a mediator of the stringent response that coordinates a variety of cellular activities in response to changes in nutritional abundance.</text>
</comment>
<dbReference type="PANTHER" id="PTHR21262:SF31">
    <property type="entry name" value="GTP PYROPHOSPHOKINASE"/>
    <property type="match status" value="1"/>
</dbReference>
<dbReference type="InterPro" id="IPR045600">
    <property type="entry name" value="RelA/SpoT_AH_RIS"/>
</dbReference>
<evidence type="ECO:0000259" key="2">
    <source>
        <dbReference type="PROSITE" id="PS51880"/>
    </source>
</evidence>
<keyword evidence="3" id="KW-0378">Hydrolase</keyword>
<protein>
    <submittedName>
        <fullName evidence="3">Bifunctional (P)ppGpp synthetase/guanosine-3',5'-bis(Diphosphate) 3'-pyrophosphohydrolase</fullName>
    </submittedName>
</protein>
<feature type="domain" description="TGS" evidence="2">
    <location>
        <begin position="404"/>
        <end position="465"/>
    </location>
</feature>
<dbReference type="RefSeq" id="WP_123899306.1">
    <property type="nucleotide sequence ID" value="NZ_RPFJ01000098.1"/>
</dbReference>